<evidence type="ECO:0000256" key="2">
    <source>
        <dbReference type="ARBA" id="ARBA00023002"/>
    </source>
</evidence>
<evidence type="ECO:0000256" key="1">
    <source>
        <dbReference type="ARBA" id="ARBA00006484"/>
    </source>
</evidence>
<evidence type="ECO:0000313" key="3">
    <source>
        <dbReference type="EMBL" id="CAG5094052.1"/>
    </source>
</evidence>
<dbReference type="PANTHER" id="PTHR43115:SF4">
    <property type="entry name" value="DEHYDROGENASE_REDUCTASE SDR FAMILY MEMBER 11"/>
    <property type="match status" value="1"/>
</dbReference>
<accession>A0A8J2MLP5</accession>
<evidence type="ECO:0000313" key="4">
    <source>
        <dbReference type="Proteomes" id="UP000786811"/>
    </source>
</evidence>
<dbReference type="Gene3D" id="3.40.50.720">
    <property type="entry name" value="NAD(P)-binding Rossmann-like Domain"/>
    <property type="match status" value="2"/>
</dbReference>
<dbReference type="Proteomes" id="UP000786811">
    <property type="component" value="Unassembled WGS sequence"/>
</dbReference>
<comment type="caution">
    <text evidence="3">The sequence shown here is derived from an EMBL/GenBank/DDBJ whole genome shotgun (WGS) entry which is preliminary data.</text>
</comment>
<dbReference type="SUPFAM" id="SSF51735">
    <property type="entry name" value="NAD(P)-binding Rossmann-fold domains"/>
    <property type="match status" value="2"/>
</dbReference>
<keyword evidence="2" id="KW-0560">Oxidoreductase</keyword>
<dbReference type="InterPro" id="IPR002347">
    <property type="entry name" value="SDR_fam"/>
</dbReference>
<protein>
    <submittedName>
        <fullName evidence="3">Similar to SDR-1: Farnesol dehydrogenase (Aedes aegypti)</fullName>
    </submittedName>
</protein>
<dbReference type="GO" id="GO:0016616">
    <property type="term" value="F:oxidoreductase activity, acting on the CH-OH group of donors, NAD or NADP as acceptor"/>
    <property type="evidence" value="ECO:0007669"/>
    <property type="project" value="UniProtKB-ARBA"/>
</dbReference>
<name>A0A8J2MLP5_COTCN</name>
<comment type="similarity">
    <text evidence="1">Belongs to the short-chain dehydrogenases/reductases (SDR) family.</text>
</comment>
<dbReference type="AlphaFoldDB" id="A0A8J2MLP5"/>
<dbReference type="PRINTS" id="PR00080">
    <property type="entry name" value="SDRFAMILY"/>
</dbReference>
<dbReference type="PRINTS" id="PR00081">
    <property type="entry name" value="GDHRDH"/>
</dbReference>
<dbReference type="EMBL" id="CAJNRD030001120">
    <property type="protein sequence ID" value="CAG5094052.1"/>
    <property type="molecule type" value="Genomic_DNA"/>
</dbReference>
<keyword evidence="4" id="KW-1185">Reference proteome</keyword>
<dbReference type="OrthoDB" id="1933717at2759"/>
<dbReference type="PANTHER" id="PTHR43115">
    <property type="entry name" value="DEHYDROGENASE/REDUCTASE SDR FAMILY MEMBER 11"/>
    <property type="match status" value="1"/>
</dbReference>
<organism evidence="3 4">
    <name type="scientific">Cotesia congregata</name>
    <name type="common">Parasitoid wasp</name>
    <name type="synonym">Apanteles congregatus</name>
    <dbReference type="NCBI Taxonomy" id="51543"/>
    <lineage>
        <taxon>Eukaryota</taxon>
        <taxon>Metazoa</taxon>
        <taxon>Ecdysozoa</taxon>
        <taxon>Arthropoda</taxon>
        <taxon>Hexapoda</taxon>
        <taxon>Insecta</taxon>
        <taxon>Pterygota</taxon>
        <taxon>Neoptera</taxon>
        <taxon>Endopterygota</taxon>
        <taxon>Hymenoptera</taxon>
        <taxon>Apocrita</taxon>
        <taxon>Ichneumonoidea</taxon>
        <taxon>Braconidae</taxon>
        <taxon>Microgastrinae</taxon>
        <taxon>Cotesia</taxon>
    </lineage>
</organism>
<dbReference type="InterPro" id="IPR036291">
    <property type="entry name" value="NAD(P)-bd_dom_sf"/>
</dbReference>
<proteinExistence type="inferred from homology"/>
<gene>
    <name evidence="3" type="ORF">HICCMSTLAB_LOCUS7378</name>
</gene>
<sequence length="764" mass="85327">MDRWVGKSAIVTGVSSGIGEIIVEKLVYAGVNVLGLARREDRLQALAQRFKGAKGKFHYLKCDLRNEQDILKAFACAEKTFGCLDILVNNAGVFFIAPFDAAKTEDYRSLMDINVLAPAICIREALKLMRKHKNDGHIININSVAGHNAVISEVPMNLYPASKFALRAMTETLKREIKLKQDKIRVTGIHPGLVKTEILNAFGDKTNELLDKMPYMESKDVADCVIFALSMPQNVQIDELTCTAIATMSDWFLPYFFIALVSDPLITRSEYFFIFRSLEEKQQDLVTKEISEITAGVRCRVVRPEATRCTIDSLNIHTKMNNHEHSEKIQVDCDEVKFCEPFEIIFNSTGVESLLMSDELKNSQISTVSDIANLMNVQWVKAISKKQDVIQESTIHGECISAISFKELNEGRLKGRLFPPEITLKYNSSINIVNVYLKSRDVKSCSRGRVTISENIFSSLKNFEHRTVISPDLIDSAIKKEIIFTTDGGKINIERLNHLYVKKVRLITDTELPAIINPVSRWLGKLAVVTGASSGIGEAISKVLVANGLNVLGLARREDKLKELTELNNSSTGKFHFMKCDLYNESDILKAFNFAESNFGGVHVLVNNAGTIRSSTLAAVKTSDIREVVNLNLIAPAICIREALKSMRNHKNEAHIFNINSIYGINATYPPLPINLYPGSKFGMRAVTDILKLEIRQNKDNIRVTGLYPGLVKTEIISLGGFNPDMYKILPYLEPKDLADCLVFALSAPPHVQVDDLVINPVKR</sequence>
<reference evidence="3" key="1">
    <citation type="submission" date="2021-04" db="EMBL/GenBank/DDBJ databases">
        <authorList>
            <person name="Chebbi M.A.C M."/>
        </authorList>
    </citation>
    <scope>NUCLEOTIDE SEQUENCE</scope>
</reference>
<dbReference type="Pfam" id="PF00106">
    <property type="entry name" value="adh_short"/>
    <property type="match status" value="2"/>
</dbReference>
<dbReference type="FunFam" id="3.40.50.720:FF:000047">
    <property type="entry name" value="NADP-dependent L-serine/L-allo-threonine dehydrogenase"/>
    <property type="match status" value="2"/>
</dbReference>